<name>A0A1W6L3Q9_9BURK</name>
<sequence>MGAPARRVAYHPAPRRFSPLPMPEHWETDAGDHGVALLDIPADAFRDRTFEVAIDFAVKAVPDADGPWHELRVLVNGAQQWARRVPTHPDGGDSLDYRMRRTVPLGEPLRINAVTEVHRVRRLRLRVVADEE</sequence>
<dbReference type="KEGG" id="rgu:A4W93_02330"/>
<evidence type="ECO:0000313" key="2">
    <source>
        <dbReference type="Proteomes" id="UP000193427"/>
    </source>
</evidence>
<accession>A0A1W6L3Q9</accession>
<proteinExistence type="predicted"/>
<evidence type="ECO:0000313" key="1">
    <source>
        <dbReference type="EMBL" id="ARN18852.1"/>
    </source>
</evidence>
<organism evidence="1 2">
    <name type="scientific">Piscinibacter gummiphilus</name>
    <dbReference type="NCBI Taxonomy" id="946333"/>
    <lineage>
        <taxon>Bacteria</taxon>
        <taxon>Pseudomonadati</taxon>
        <taxon>Pseudomonadota</taxon>
        <taxon>Betaproteobacteria</taxon>
        <taxon>Burkholderiales</taxon>
        <taxon>Sphaerotilaceae</taxon>
        <taxon>Piscinibacter</taxon>
    </lineage>
</organism>
<gene>
    <name evidence="1" type="ORF">A4W93_02330</name>
</gene>
<protein>
    <submittedName>
        <fullName evidence="1">Uncharacterized protein</fullName>
    </submittedName>
</protein>
<dbReference type="AlphaFoldDB" id="A0A1W6L3Q9"/>
<dbReference type="EMBL" id="CP015118">
    <property type="protein sequence ID" value="ARN18852.1"/>
    <property type="molecule type" value="Genomic_DNA"/>
</dbReference>
<dbReference type="Proteomes" id="UP000193427">
    <property type="component" value="Chromosome"/>
</dbReference>
<dbReference type="STRING" id="946333.A4W93_02330"/>
<reference evidence="1 2" key="1">
    <citation type="submission" date="2016-04" db="EMBL/GenBank/DDBJ databases">
        <title>Complete genome sequence of natural rubber-degrading, novel Gram-negative bacterium, Rhizobacter gummiphilus strain NS21.</title>
        <authorList>
            <person name="Tabata M."/>
            <person name="Kasai D."/>
            <person name="Fukuda M."/>
        </authorList>
    </citation>
    <scope>NUCLEOTIDE SEQUENCE [LARGE SCALE GENOMIC DNA]</scope>
    <source>
        <strain evidence="1 2">NS21</strain>
    </source>
</reference>
<keyword evidence="2" id="KW-1185">Reference proteome</keyword>